<protein>
    <submittedName>
        <fullName evidence="1">Uncharacterized protein</fullName>
    </submittedName>
</protein>
<keyword evidence="2" id="KW-1185">Reference proteome</keyword>
<name>A0ABD2LF61_9BILA</name>
<sequence length="113" mass="12798">MCSHFITKLNCTYASILADQTIKVEPHKKFRHRAVRLTVVCTVCGTSASRTHDFNSTGKYAFQGLRQIQGFAIMRCVSMSSAWFAKQPLPALMTSVAREARKMHMPCQHHNKL</sequence>
<evidence type="ECO:0000313" key="1">
    <source>
        <dbReference type="EMBL" id="KAL3113865.1"/>
    </source>
</evidence>
<comment type="caution">
    <text evidence="1">The sequence shown here is derived from an EMBL/GenBank/DDBJ whole genome shotgun (WGS) entry which is preliminary data.</text>
</comment>
<proteinExistence type="predicted"/>
<organism evidence="1 2">
    <name type="scientific">Heterodera trifolii</name>
    <dbReference type="NCBI Taxonomy" id="157864"/>
    <lineage>
        <taxon>Eukaryota</taxon>
        <taxon>Metazoa</taxon>
        <taxon>Ecdysozoa</taxon>
        <taxon>Nematoda</taxon>
        <taxon>Chromadorea</taxon>
        <taxon>Rhabditida</taxon>
        <taxon>Tylenchina</taxon>
        <taxon>Tylenchomorpha</taxon>
        <taxon>Tylenchoidea</taxon>
        <taxon>Heteroderidae</taxon>
        <taxon>Heteroderinae</taxon>
        <taxon>Heterodera</taxon>
    </lineage>
</organism>
<evidence type="ECO:0000313" key="2">
    <source>
        <dbReference type="Proteomes" id="UP001620626"/>
    </source>
</evidence>
<reference evidence="1 2" key="1">
    <citation type="submission" date="2024-10" db="EMBL/GenBank/DDBJ databases">
        <authorList>
            <person name="Kim D."/>
        </authorList>
    </citation>
    <scope>NUCLEOTIDE SEQUENCE [LARGE SCALE GENOMIC DNA]</scope>
    <source>
        <strain evidence="1">BH-2024</strain>
    </source>
</reference>
<dbReference type="AlphaFoldDB" id="A0ABD2LF61"/>
<dbReference type="EMBL" id="JBICBT010000432">
    <property type="protein sequence ID" value="KAL3113865.1"/>
    <property type="molecule type" value="Genomic_DNA"/>
</dbReference>
<accession>A0ABD2LF61</accession>
<dbReference type="Proteomes" id="UP001620626">
    <property type="component" value="Unassembled WGS sequence"/>
</dbReference>
<gene>
    <name evidence="1" type="ORF">niasHT_017461</name>
</gene>